<dbReference type="OrthoDB" id="283575at2759"/>
<dbReference type="Gene3D" id="2.10.25.10">
    <property type="entry name" value="Laminin"/>
    <property type="match status" value="4"/>
</dbReference>
<feature type="signal peptide" evidence="8">
    <location>
        <begin position="1"/>
        <end position="19"/>
    </location>
</feature>
<dbReference type="PROSITE" id="PS00022">
    <property type="entry name" value="EGF_1"/>
    <property type="match status" value="4"/>
</dbReference>
<reference evidence="10 11" key="1">
    <citation type="journal article" date="2018" name="Sci. Rep.">
        <title>Genomic signatures of local adaptation to the degree of environmental predictability in rotifers.</title>
        <authorList>
            <person name="Franch-Gras L."/>
            <person name="Hahn C."/>
            <person name="Garcia-Roger E.M."/>
            <person name="Carmona M.J."/>
            <person name="Serra M."/>
            <person name="Gomez A."/>
        </authorList>
    </citation>
    <scope>NUCLEOTIDE SEQUENCE [LARGE SCALE GENOMIC DNA]</scope>
    <source>
        <strain evidence="10">HYR1</strain>
    </source>
</reference>
<sequence length="332" mass="38749">MKSYILITIFFSLSLGIQGDQCTPNPCQNNATCKNKLLDFECICEKGFTGTLCEVKNPFYHCNPNLCQNNATCVSTITEFTCECSDQFYGKFCENRNSGSDCRSNGCFDNGVCEPNGNGFRCTCKPEFYGTFCQNKRSPCAPSPCFNYGFCSVVSDHKYKCHCPYNYYGSRCEEYDYFRNRRIFLFISFITFLICIFALISWISRTKLRKRRKNERQQRINTIFGQNFEMRNPDLDPPEKQPYNFNADSSRRSENHLQFRNKMKIKIKLFNSTNAFHIDNFTFGYQEQNAREYKCDDTTRNAGARTVYQEQLRLDSINQRNRVENSQNGGEY</sequence>
<evidence type="ECO:0000256" key="8">
    <source>
        <dbReference type="SAM" id="SignalP"/>
    </source>
</evidence>
<dbReference type="InterPro" id="IPR051022">
    <property type="entry name" value="Notch_Cell-Fate_Det"/>
</dbReference>
<organism evidence="10 11">
    <name type="scientific">Brachionus plicatilis</name>
    <name type="common">Marine rotifer</name>
    <name type="synonym">Brachionus muelleri</name>
    <dbReference type="NCBI Taxonomy" id="10195"/>
    <lineage>
        <taxon>Eukaryota</taxon>
        <taxon>Metazoa</taxon>
        <taxon>Spiralia</taxon>
        <taxon>Gnathifera</taxon>
        <taxon>Rotifera</taxon>
        <taxon>Eurotatoria</taxon>
        <taxon>Monogononta</taxon>
        <taxon>Pseudotrocha</taxon>
        <taxon>Ploima</taxon>
        <taxon>Brachionidae</taxon>
        <taxon>Brachionus</taxon>
    </lineage>
</organism>
<dbReference type="InterPro" id="IPR013032">
    <property type="entry name" value="EGF-like_CS"/>
</dbReference>
<keyword evidence="1 6" id="KW-0245">EGF-like domain</keyword>
<comment type="caution">
    <text evidence="6">Lacks conserved residue(s) required for the propagation of feature annotation.</text>
</comment>
<keyword evidence="7" id="KW-0472">Membrane</keyword>
<evidence type="ECO:0000256" key="1">
    <source>
        <dbReference type="ARBA" id="ARBA00022536"/>
    </source>
</evidence>
<feature type="domain" description="EGF-like" evidence="9">
    <location>
        <begin position="18"/>
        <end position="54"/>
    </location>
</feature>
<keyword evidence="2 8" id="KW-0732">Signal</keyword>
<dbReference type="InterPro" id="IPR000152">
    <property type="entry name" value="EGF-type_Asp/Asn_hydroxyl_site"/>
</dbReference>
<feature type="domain" description="EGF-like" evidence="9">
    <location>
        <begin position="58"/>
        <end position="94"/>
    </location>
</feature>
<comment type="caution">
    <text evidence="10">The sequence shown here is derived from an EMBL/GenBank/DDBJ whole genome shotgun (WGS) entry which is preliminary data.</text>
</comment>
<dbReference type="InterPro" id="IPR000742">
    <property type="entry name" value="EGF"/>
</dbReference>
<feature type="disulfide bond" evidence="6">
    <location>
        <begin position="84"/>
        <end position="93"/>
    </location>
</feature>
<accession>A0A3M7QVJ7</accession>
<evidence type="ECO:0000256" key="2">
    <source>
        <dbReference type="ARBA" id="ARBA00022729"/>
    </source>
</evidence>
<evidence type="ECO:0000313" key="10">
    <source>
        <dbReference type="EMBL" id="RNA15249.1"/>
    </source>
</evidence>
<evidence type="ECO:0000256" key="4">
    <source>
        <dbReference type="ARBA" id="ARBA00023157"/>
    </source>
</evidence>
<dbReference type="Proteomes" id="UP000276133">
    <property type="component" value="Unassembled WGS sequence"/>
</dbReference>
<keyword evidence="7" id="KW-0812">Transmembrane</keyword>
<feature type="chain" id="PRO_5018063231" evidence="8">
    <location>
        <begin position="20"/>
        <end position="332"/>
    </location>
</feature>
<evidence type="ECO:0000256" key="5">
    <source>
        <dbReference type="ARBA" id="ARBA00023180"/>
    </source>
</evidence>
<evidence type="ECO:0000313" key="11">
    <source>
        <dbReference type="Proteomes" id="UP000276133"/>
    </source>
</evidence>
<dbReference type="Pfam" id="PF12661">
    <property type="entry name" value="hEGF"/>
    <property type="match status" value="1"/>
</dbReference>
<dbReference type="STRING" id="10195.A0A3M7QVJ7"/>
<dbReference type="GO" id="GO:0005886">
    <property type="term" value="C:plasma membrane"/>
    <property type="evidence" value="ECO:0007669"/>
    <property type="project" value="UniProtKB-ARBA"/>
</dbReference>
<proteinExistence type="predicted"/>
<keyword evidence="5" id="KW-0325">Glycoprotein</keyword>
<keyword evidence="3" id="KW-0677">Repeat</keyword>
<keyword evidence="4 6" id="KW-1015">Disulfide bond</keyword>
<dbReference type="SMART" id="SM00181">
    <property type="entry name" value="EGF"/>
    <property type="match status" value="4"/>
</dbReference>
<feature type="domain" description="EGF-like" evidence="9">
    <location>
        <begin position="136"/>
        <end position="173"/>
    </location>
</feature>
<dbReference type="GO" id="GO:0045197">
    <property type="term" value="P:establishment or maintenance of epithelial cell apical/basal polarity"/>
    <property type="evidence" value="ECO:0007669"/>
    <property type="project" value="TreeGrafter"/>
</dbReference>
<keyword evidence="7" id="KW-1133">Transmembrane helix</keyword>
<dbReference type="GO" id="GO:0005509">
    <property type="term" value="F:calcium ion binding"/>
    <property type="evidence" value="ECO:0007669"/>
    <property type="project" value="InterPro"/>
</dbReference>
<feature type="transmembrane region" description="Helical" evidence="7">
    <location>
        <begin position="183"/>
        <end position="203"/>
    </location>
</feature>
<evidence type="ECO:0000256" key="7">
    <source>
        <dbReference type="SAM" id="Phobius"/>
    </source>
</evidence>
<dbReference type="SMART" id="SM00179">
    <property type="entry name" value="EGF_CA"/>
    <property type="match status" value="3"/>
</dbReference>
<dbReference type="PROSITE" id="PS00010">
    <property type="entry name" value="ASX_HYDROXYL"/>
    <property type="match status" value="1"/>
</dbReference>
<dbReference type="PANTHER" id="PTHR24049">
    <property type="entry name" value="CRUMBS FAMILY MEMBER"/>
    <property type="match status" value="1"/>
</dbReference>
<feature type="disulfide bond" evidence="6">
    <location>
        <begin position="163"/>
        <end position="172"/>
    </location>
</feature>
<dbReference type="SUPFAM" id="SSF57196">
    <property type="entry name" value="EGF/Laminin"/>
    <property type="match status" value="4"/>
</dbReference>
<evidence type="ECO:0000259" key="9">
    <source>
        <dbReference type="PROSITE" id="PS50026"/>
    </source>
</evidence>
<keyword evidence="11" id="KW-1185">Reference proteome</keyword>
<feature type="disulfide bond" evidence="6">
    <location>
        <begin position="44"/>
        <end position="53"/>
    </location>
</feature>
<dbReference type="CDD" id="cd00054">
    <property type="entry name" value="EGF_CA"/>
    <property type="match status" value="3"/>
</dbReference>
<dbReference type="AlphaFoldDB" id="A0A3M7QVJ7"/>
<feature type="domain" description="EGF-like" evidence="9">
    <location>
        <begin position="98"/>
        <end position="134"/>
    </location>
</feature>
<evidence type="ECO:0000256" key="3">
    <source>
        <dbReference type="ARBA" id="ARBA00022737"/>
    </source>
</evidence>
<dbReference type="GO" id="GO:0007157">
    <property type="term" value="P:heterophilic cell-cell adhesion via plasma membrane cell adhesion molecules"/>
    <property type="evidence" value="ECO:0007669"/>
    <property type="project" value="TreeGrafter"/>
</dbReference>
<dbReference type="GO" id="GO:0032991">
    <property type="term" value="C:protein-containing complex"/>
    <property type="evidence" value="ECO:0007669"/>
    <property type="project" value="TreeGrafter"/>
</dbReference>
<dbReference type="PROSITE" id="PS01186">
    <property type="entry name" value="EGF_2"/>
    <property type="match status" value="1"/>
</dbReference>
<evidence type="ECO:0000256" key="6">
    <source>
        <dbReference type="PROSITE-ProRule" id="PRU00076"/>
    </source>
</evidence>
<gene>
    <name evidence="10" type="ORF">BpHYR1_023263</name>
</gene>
<dbReference type="EMBL" id="REGN01005002">
    <property type="protein sequence ID" value="RNA15249.1"/>
    <property type="molecule type" value="Genomic_DNA"/>
</dbReference>
<dbReference type="FunFam" id="2.10.25.10:FF:000472">
    <property type="entry name" value="Uncharacterized protein, isoform A"/>
    <property type="match status" value="1"/>
</dbReference>
<dbReference type="Pfam" id="PF00008">
    <property type="entry name" value="EGF"/>
    <property type="match status" value="2"/>
</dbReference>
<name>A0A3M7QVJ7_BRAPC</name>
<protein>
    <submittedName>
        <fullName evidence="10">Neurogenic locus Notch</fullName>
    </submittedName>
</protein>
<dbReference type="InterPro" id="IPR001881">
    <property type="entry name" value="EGF-like_Ca-bd_dom"/>
</dbReference>
<dbReference type="PROSITE" id="PS50026">
    <property type="entry name" value="EGF_3"/>
    <property type="match status" value="4"/>
</dbReference>
<dbReference type="PANTHER" id="PTHR24049:SF22">
    <property type="entry name" value="DROSOPHILA CRUMBS HOMOLOG"/>
    <property type="match status" value="1"/>
</dbReference>
<feature type="disulfide bond" evidence="6">
    <location>
        <begin position="124"/>
        <end position="133"/>
    </location>
</feature>